<gene>
    <name evidence="2" type="ORF">GCM10022223_58990</name>
</gene>
<dbReference type="InterPro" id="IPR046251">
    <property type="entry name" value="DUF6284"/>
</dbReference>
<evidence type="ECO:0000313" key="3">
    <source>
        <dbReference type="Proteomes" id="UP001501074"/>
    </source>
</evidence>
<comment type="caution">
    <text evidence="2">The sequence shown here is derived from an EMBL/GenBank/DDBJ whole genome shotgun (WGS) entry which is preliminary data.</text>
</comment>
<dbReference type="Pfam" id="PF19801">
    <property type="entry name" value="DUF6284"/>
    <property type="match status" value="1"/>
</dbReference>
<protein>
    <submittedName>
        <fullName evidence="2">Uncharacterized protein</fullName>
    </submittedName>
</protein>
<reference evidence="3" key="1">
    <citation type="journal article" date="2019" name="Int. J. Syst. Evol. Microbiol.">
        <title>The Global Catalogue of Microorganisms (GCM) 10K type strain sequencing project: providing services to taxonomists for standard genome sequencing and annotation.</title>
        <authorList>
            <consortium name="The Broad Institute Genomics Platform"/>
            <consortium name="The Broad Institute Genome Sequencing Center for Infectious Disease"/>
            <person name="Wu L."/>
            <person name="Ma J."/>
        </authorList>
    </citation>
    <scope>NUCLEOTIDE SEQUENCE [LARGE SCALE GENOMIC DNA]</scope>
    <source>
        <strain evidence="3">JCM 16902</strain>
    </source>
</reference>
<accession>A0ABP7AI80</accession>
<dbReference type="RefSeq" id="WP_231483887.1">
    <property type="nucleotide sequence ID" value="NZ_BAAAZO010000011.1"/>
</dbReference>
<dbReference type="EMBL" id="BAAAZO010000011">
    <property type="protein sequence ID" value="GAA3632869.1"/>
    <property type="molecule type" value="Genomic_DNA"/>
</dbReference>
<feature type="region of interest" description="Disordered" evidence="1">
    <location>
        <begin position="69"/>
        <end position="89"/>
    </location>
</feature>
<sequence length="89" mass="9388">MGNLMHSWRSLNGPSRAELRQIEAEWPLIAADLAVVDAEIAMALTGDDGTSELGRRRLSQAETGATIVRGELGGQPRDWFSGGPLGGAA</sequence>
<organism evidence="2 3">
    <name type="scientific">Kineosporia mesophila</name>
    <dbReference type="NCBI Taxonomy" id="566012"/>
    <lineage>
        <taxon>Bacteria</taxon>
        <taxon>Bacillati</taxon>
        <taxon>Actinomycetota</taxon>
        <taxon>Actinomycetes</taxon>
        <taxon>Kineosporiales</taxon>
        <taxon>Kineosporiaceae</taxon>
        <taxon>Kineosporia</taxon>
    </lineage>
</organism>
<keyword evidence="3" id="KW-1185">Reference proteome</keyword>
<name>A0ABP7AI80_9ACTN</name>
<dbReference type="Proteomes" id="UP001501074">
    <property type="component" value="Unassembled WGS sequence"/>
</dbReference>
<evidence type="ECO:0000313" key="2">
    <source>
        <dbReference type="EMBL" id="GAA3632869.1"/>
    </source>
</evidence>
<proteinExistence type="predicted"/>
<evidence type="ECO:0000256" key="1">
    <source>
        <dbReference type="SAM" id="MobiDB-lite"/>
    </source>
</evidence>